<dbReference type="Gene3D" id="3.40.30.10">
    <property type="entry name" value="Glutaredoxin"/>
    <property type="match status" value="1"/>
</dbReference>
<dbReference type="EMBL" id="JBHRSM010000009">
    <property type="protein sequence ID" value="MFC3085283.1"/>
    <property type="molecule type" value="Genomic_DNA"/>
</dbReference>
<feature type="domain" description="Thioredoxin" evidence="3">
    <location>
        <begin position="20"/>
        <end position="185"/>
    </location>
</feature>
<keyword evidence="2" id="KW-0732">Signal</keyword>
<evidence type="ECO:0000313" key="5">
    <source>
        <dbReference type="Proteomes" id="UP001595445"/>
    </source>
</evidence>
<evidence type="ECO:0000256" key="1">
    <source>
        <dbReference type="ARBA" id="ARBA00023284"/>
    </source>
</evidence>
<dbReference type="InterPro" id="IPR013766">
    <property type="entry name" value="Thioredoxin_domain"/>
</dbReference>
<dbReference type="PROSITE" id="PS00194">
    <property type="entry name" value="THIOREDOXIN_1"/>
    <property type="match status" value="1"/>
</dbReference>
<dbReference type="Proteomes" id="UP001595445">
    <property type="component" value="Unassembled WGS sequence"/>
</dbReference>
<organism evidence="4 5">
    <name type="scientific">Tabrizicola soli</name>
    <dbReference type="NCBI Taxonomy" id="2185115"/>
    <lineage>
        <taxon>Bacteria</taxon>
        <taxon>Pseudomonadati</taxon>
        <taxon>Pseudomonadota</taxon>
        <taxon>Alphaproteobacteria</taxon>
        <taxon>Rhodobacterales</taxon>
        <taxon>Paracoccaceae</taxon>
        <taxon>Tabrizicola</taxon>
    </lineage>
</organism>
<feature type="chain" id="PRO_5045337077" evidence="2">
    <location>
        <begin position="29"/>
        <end position="191"/>
    </location>
</feature>
<dbReference type="RefSeq" id="WP_197646998.1">
    <property type="nucleotide sequence ID" value="NZ_JAEACP010000021.1"/>
</dbReference>
<evidence type="ECO:0000313" key="4">
    <source>
        <dbReference type="EMBL" id="MFC3085283.1"/>
    </source>
</evidence>
<name>A0ABV7DRX4_9RHOB</name>
<comment type="caution">
    <text evidence="4">The sequence shown here is derived from an EMBL/GenBank/DDBJ whole genome shotgun (WGS) entry which is preliminary data.</text>
</comment>
<dbReference type="Pfam" id="PF00578">
    <property type="entry name" value="AhpC-TSA"/>
    <property type="match status" value="1"/>
</dbReference>
<dbReference type="InterPro" id="IPR050553">
    <property type="entry name" value="Thioredoxin_ResA/DsbE_sf"/>
</dbReference>
<gene>
    <name evidence="4" type="ORF">ACFOD6_04385</name>
</gene>
<dbReference type="PROSITE" id="PS51352">
    <property type="entry name" value="THIOREDOXIN_2"/>
    <property type="match status" value="1"/>
</dbReference>
<keyword evidence="5" id="KW-1185">Reference proteome</keyword>
<dbReference type="PANTHER" id="PTHR42852:SF18">
    <property type="entry name" value="CHROMOSOME UNDETERMINED SCAFFOLD_47, WHOLE GENOME SHOTGUN SEQUENCE"/>
    <property type="match status" value="1"/>
</dbReference>
<dbReference type="PANTHER" id="PTHR42852">
    <property type="entry name" value="THIOL:DISULFIDE INTERCHANGE PROTEIN DSBE"/>
    <property type="match status" value="1"/>
</dbReference>
<accession>A0ABV7DRX4</accession>
<sequence length="191" mass="20275">MLASMGGNVRKILVVLYTAFLIGANAAAADVAALRDGDMKKLALHEAPVALPEAVLLDAGDGEHTLAEYRGKWVVLNFWATWCAPCRREMPSLERLQAAMPDLAVVPVATGRNAVEGIERFFEEAGVTALPILRDPKSVLSRAMGVMGLPVTVILNPEGEEVARLIGDAEWDSDSAKAVLGALMAGQPSVE</sequence>
<feature type="signal peptide" evidence="2">
    <location>
        <begin position="1"/>
        <end position="28"/>
    </location>
</feature>
<dbReference type="InterPro" id="IPR017937">
    <property type="entry name" value="Thioredoxin_CS"/>
</dbReference>
<dbReference type="InterPro" id="IPR036249">
    <property type="entry name" value="Thioredoxin-like_sf"/>
</dbReference>
<reference evidence="5" key="1">
    <citation type="journal article" date="2019" name="Int. J. Syst. Evol. Microbiol.">
        <title>The Global Catalogue of Microorganisms (GCM) 10K type strain sequencing project: providing services to taxonomists for standard genome sequencing and annotation.</title>
        <authorList>
            <consortium name="The Broad Institute Genomics Platform"/>
            <consortium name="The Broad Institute Genome Sequencing Center for Infectious Disease"/>
            <person name="Wu L."/>
            <person name="Ma J."/>
        </authorList>
    </citation>
    <scope>NUCLEOTIDE SEQUENCE [LARGE SCALE GENOMIC DNA]</scope>
    <source>
        <strain evidence="5">KCTC 62102</strain>
    </source>
</reference>
<evidence type="ECO:0000256" key="2">
    <source>
        <dbReference type="SAM" id="SignalP"/>
    </source>
</evidence>
<protein>
    <submittedName>
        <fullName evidence="4">TlpA family protein disulfide reductase</fullName>
    </submittedName>
</protein>
<proteinExistence type="predicted"/>
<keyword evidence="1" id="KW-0676">Redox-active center</keyword>
<dbReference type="SUPFAM" id="SSF52833">
    <property type="entry name" value="Thioredoxin-like"/>
    <property type="match status" value="1"/>
</dbReference>
<evidence type="ECO:0000259" key="3">
    <source>
        <dbReference type="PROSITE" id="PS51352"/>
    </source>
</evidence>
<dbReference type="InterPro" id="IPR000866">
    <property type="entry name" value="AhpC/TSA"/>
</dbReference>
<dbReference type="CDD" id="cd02966">
    <property type="entry name" value="TlpA_like_family"/>
    <property type="match status" value="1"/>
</dbReference>